<name>A0A368YP81_9HYPH</name>
<evidence type="ECO:0000313" key="3">
    <source>
        <dbReference type="Proteomes" id="UP000253324"/>
    </source>
</evidence>
<dbReference type="EMBL" id="QPJM01000009">
    <property type="protein sequence ID" value="RCW82040.1"/>
    <property type="molecule type" value="Genomic_DNA"/>
</dbReference>
<sequence length="89" mass="10276">MALVRVKIGHFDDRENQSLIALKDLLGDRQHNRQLVANQEAEPLNRKCRLTFHQQPERVNEDRQKNAGSGDDHAIQKQPACLVVDDFFQ</sequence>
<dbReference type="Proteomes" id="UP000253324">
    <property type="component" value="Unassembled WGS sequence"/>
</dbReference>
<evidence type="ECO:0000256" key="1">
    <source>
        <dbReference type="SAM" id="MobiDB-lite"/>
    </source>
</evidence>
<accession>A0A368YP81</accession>
<gene>
    <name evidence="2" type="ORF">C7476_109222</name>
</gene>
<feature type="compositionally biased region" description="Basic and acidic residues" evidence="1">
    <location>
        <begin position="55"/>
        <end position="75"/>
    </location>
</feature>
<organism evidence="2 3">
    <name type="scientific">Phyllobacterium bourgognense</name>
    <dbReference type="NCBI Taxonomy" id="314236"/>
    <lineage>
        <taxon>Bacteria</taxon>
        <taxon>Pseudomonadati</taxon>
        <taxon>Pseudomonadota</taxon>
        <taxon>Alphaproteobacteria</taxon>
        <taxon>Hyphomicrobiales</taxon>
        <taxon>Phyllobacteriaceae</taxon>
        <taxon>Phyllobacterium</taxon>
    </lineage>
</organism>
<dbReference type="AlphaFoldDB" id="A0A368YP81"/>
<comment type="caution">
    <text evidence="2">The sequence shown here is derived from an EMBL/GenBank/DDBJ whole genome shotgun (WGS) entry which is preliminary data.</text>
</comment>
<reference evidence="2 3" key="1">
    <citation type="submission" date="2018-07" db="EMBL/GenBank/DDBJ databases">
        <title>Genomic Encyclopedia of Type Strains, Phase III (KMG-III): the genomes of soil and plant-associated and newly described type strains.</title>
        <authorList>
            <person name="Whitman W."/>
        </authorList>
    </citation>
    <scope>NUCLEOTIDE SEQUENCE [LARGE SCALE GENOMIC DNA]</scope>
    <source>
        <strain evidence="2 3">31-25a</strain>
    </source>
</reference>
<protein>
    <submittedName>
        <fullName evidence="2">Uncharacterized protein</fullName>
    </submittedName>
</protein>
<feature type="region of interest" description="Disordered" evidence="1">
    <location>
        <begin position="53"/>
        <end position="77"/>
    </location>
</feature>
<keyword evidence="3" id="KW-1185">Reference proteome</keyword>
<evidence type="ECO:0000313" key="2">
    <source>
        <dbReference type="EMBL" id="RCW82040.1"/>
    </source>
</evidence>
<proteinExistence type="predicted"/>